<protein>
    <submittedName>
        <fullName evidence="2">Uncharacterized protein</fullName>
    </submittedName>
</protein>
<sequence length="85" mass="9405">MGAIMEAAPDVQEKINYQMLTFALHGNLVHFAAFKNQIGFYPSPSGIEERKIAISARSAHLRSSPTHFSTQVPVSPSQHVPQSWN</sequence>
<reference evidence="2 3" key="1">
    <citation type="submission" date="2019-04" db="EMBL/GenBank/DDBJ databases">
        <title>Whole genome sequencing of Brevibacillus sp. TGS2-1.</title>
        <authorList>
            <person name="Choi A."/>
        </authorList>
    </citation>
    <scope>NUCLEOTIDE SEQUENCE [LARGE SCALE GENOMIC DNA]</scope>
    <source>
        <strain evidence="2 3">TGS2-1</strain>
    </source>
</reference>
<evidence type="ECO:0000256" key="1">
    <source>
        <dbReference type="SAM" id="MobiDB-lite"/>
    </source>
</evidence>
<evidence type="ECO:0000313" key="3">
    <source>
        <dbReference type="Proteomes" id="UP000307841"/>
    </source>
</evidence>
<keyword evidence="3" id="KW-1185">Reference proteome</keyword>
<proteinExistence type="predicted"/>
<name>A0A4U2Y854_9BACL</name>
<accession>A0A4U2Y854</accession>
<dbReference type="AlphaFoldDB" id="A0A4U2Y854"/>
<organism evidence="2 3">
    <name type="scientific">Brevibacillus antibioticus</name>
    <dbReference type="NCBI Taxonomy" id="2570228"/>
    <lineage>
        <taxon>Bacteria</taxon>
        <taxon>Bacillati</taxon>
        <taxon>Bacillota</taxon>
        <taxon>Bacilli</taxon>
        <taxon>Bacillales</taxon>
        <taxon>Paenibacillaceae</taxon>
        <taxon>Brevibacillus</taxon>
    </lineage>
</organism>
<feature type="region of interest" description="Disordered" evidence="1">
    <location>
        <begin position="65"/>
        <end position="85"/>
    </location>
</feature>
<dbReference type="EMBL" id="SZNK01000001">
    <property type="protein sequence ID" value="TKI56769.1"/>
    <property type="molecule type" value="Genomic_DNA"/>
</dbReference>
<evidence type="ECO:0000313" key="2">
    <source>
        <dbReference type="EMBL" id="TKI56769.1"/>
    </source>
</evidence>
<dbReference type="Proteomes" id="UP000307841">
    <property type="component" value="Unassembled WGS sequence"/>
</dbReference>
<dbReference type="SUPFAM" id="SSF159888">
    <property type="entry name" value="YdhG-like"/>
    <property type="match status" value="1"/>
</dbReference>
<comment type="caution">
    <text evidence="2">The sequence shown here is derived from an EMBL/GenBank/DDBJ whole genome shotgun (WGS) entry which is preliminary data.</text>
</comment>
<dbReference type="Gene3D" id="3.90.1150.200">
    <property type="match status" value="1"/>
</dbReference>
<gene>
    <name evidence="2" type="ORF">E8L90_15550</name>
</gene>